<accession>A0A1Y3Z2Y5</accession>
<evidence type="ECO:0000256" key="3">
    <source>
        <dbReference type="ARBA" id="ARBA00006577"/>
    </source>
</evidence>
<gene>
    <name evidence="13" type="ORF">B5F24_08370</name>
    <name evidence="12" type="ORF">B5F97_10295</name>
</gene>
<dbReference type="Proteomes" id="UP000196587">
    <property type="component" value="Unassembled WGS sequence"/>
</dbReference>
<comment type="caution">
    <text evidence="12">The sequence shown here is derived from an EMBL/GenBank/DDBJ whole genome shotgun (WGS) entry which is preliminary data.</text>
</comment>
<comment type="subcellular location">
    <subcellularLocation>
        <location evidence="2">Cytoplasm</location>
    </subcellularLocation>
</comment>
<evidence type="ECO:0000256" key="10">
    <source>
        <dbReference type="RuleBase" id="RU003915"/>
    </source>
</evidence>
<proteinExistence type="inferred from homology"/>
<comment type="similarity">
    <text evidence="3 10">Belongs to the FKBP-type PPIase family.</text>
</comment>
<dbReference type="PANTHER" id="PTHR47861:SF3">
    <property type="entry name" value="FKBP-TYPE PEPTIDYL-PROLYL CIS-TRANS ISOMERASE SLYD"/>
    <property type="match status" value="1"/>
</dbReference>
<dbReference type="PROSITE" id="PS50059">
    <property type="entry name" value="FKBP_PPIASE"/>
    <property type="match status" value="1"/>
</dbReference>
<evidence type="ECO:0000313" key="14">
    <source>
        <dbReference type="Proteomes" id="UP000195386"/>
    </source>
</evidence>
<dbReference type="Proteomes" id="UP000195386">
    <property type="component" value="Unassembled WGS sequence"/>
</dbReference>
<comment type="catalytic activity">
    <reaction evidence="1 9 10">
        <text>[protein]-peptidylproline (omega=180) = [protein]-peptidylproline (omega=0)</text>
        <dbReference type="Rhea" id="RHEA:16237"/>
        <dbReference type="Rhea" id="RHEA-COMP:10747"/>
        <dbReference type="Rhea" id="RHEA-COMP:10748"/>
        <dbReference type="ChEBI" id="CHEBI:83833"/>
        <dbReference type="ChEBI" id="CHEBI:83834"/>
        <dbReference type="EC" id="5.2.1.8"/>
    </reaction>
</comment>
<evidence type="ECO:0000256" key="2">
    <source>
        <dbReference type="ARBA" id="ARBA00004496"/>
    </source>
</evidence>
<evidence type="ECO:0000256" key="1">
    <source>
        <dbReference type="ARBA" id="ARBA00000971"/>
    </source>
</evidence>
<sequence length="192" mass="20966">METVENKYITLAYKLYTIENGEKEFTEEAPAEHPFQFISGLGLTLESFENQVKDLKKGDKFDFTIKAEEAYGEYDDEHVIDLPKNIFEIEGKFDSERVVEGAVIPLMTSEGQRINGSVVEVKDDVVVMDMNHPLAGCDLNFVGEITENRPATNDELSEMARMMSGGGCSGGCDCGDCGGGCGDHECGDGCGH</sequence>
<dbReference type="GO" id="GO:0042026">
    <property type="term" value="P:protein refolding"/>
    <property type="evidence" value="ECO:0007669"/>
    <property type="project" value="UniProtKB-ARBA"/>
</dbReference>
<dbReference type="SUPFAM" id="SSF54534">
    <property type="entry name" value="FKBP-like"/>
    <property type="match status" value="1"/>
</dbReference>
<keyword evidence="7 9" id="KW-0413">Isomerase</keyword>
<evidence type="ECO:0000256" key="9">
    <source>
        <dbReference type="PROSITE-ProRule" id="PRU00277"/>
    </source>
</evidence>
<evidence type="ECO:0000313" key="12">
    <source>
        <dbReference type="EMBL" id="OUO00901.1"/>
    </source>
</evidence>
<dbReference type="GO" id="GO:0003755">
    <property type="term" value="F:peptidyl-prolyl cis-trans isomerase activity"/>
    <property type="evidence" value="ECO:0007669"/>
    <property type="project" value="UniProtKB-UniRule"/>
</dbReference>
<dbReference type="Pfam" id="PF00254">
    <property type="entry name" value="FKBP_C"/>
    <property type="match status" value="1"/>
</dbReference>
<dbReference type="Gene3D" id="3.10.50.40">
    <property type="match status" value="1"/>
</dbReference>
<evidence type="ECO:0000256" key="6">
    <source>
        <dbReference type="ARBA" id="ARBA00023186"/>
    </source>
</evidence>
<reference evidence="14 15" key="1">
    <citation type="submission" date="2017-04" db="EMBL/GenBank/DDBJ databases">
        <title>Function of individual gut microbiota members based on whole genome sequencing of pure cultures obtained from chicken caecum.</title>
        <authorList>
            <person name="Medvecky M."/>
            <person name="Cejkova D."/>
            <person name="Polansky O."/>
            <person name="Karasova D."/>
            <person name="Kubasova T."/>
            <person name="Cizek A."/>
            <person name="Rychlik I."/>
        </authorList>
    </citation>
    <scope>NUCLEOTIDE SEQUENCE [LARGE SCALE GENOMIC DNA]</scope>
    <source>
        <strain evidence="15">An189</strain>
        <strain evidence="14">An43</strain>
    </source>
</reference>
<dbReference type="InterPro" id="IPR046357">
    <property type="entry name" value="PPIase_dom_sf"/>
</dbReference>
<name>A0A1Y3Z2Y5_9BACE</name>
<dbReference type="EC" id="5.2.1.8" evidence="10"/>
<dbReference type="EMBL" id="NFII01000008">
    <property type="protein sequence ID" value="OUO00901.1"/>
    <property type="molecule type" value="Genomic_DNA"/>
</dbReference>
<evidence type="ECO:0000313" key="13">
    <source>
        <dbReference type="EMBL" id="OUP34455.1"/>
    </source>
</evidence>
<dbReference type="EMBL" id="NFKE01000005">
    <property type="protein sequence ID" value="OUP34455.1"/>
    <property type="molecule type" value="Genomic_DNA"/>
</dbReference>
<evidence type="ECO:0000259" key="11">
    <source>
        <dbReference type="PROSITE" id="PS50059"/>
    </source>
</evidence>
<evidence type="ECO:0000313" key="15">
    <source>
        <dbReference type="Proteomes" id="UP000196587"/>
    </source>
</evidence>
<reference evidence="12" key="2">
    <citation type="journal article" date="2018" name="BMC Genomics">
        <title>Whole genome sequencing and function prediction of 133 gut anaerobes isolated from chicken caecum in pure cultures.</title>
        <authorList>
            <person name="Medvecky M."/>
            <person name="Cejkova D."/>
            <person name="Polansky O."/>
            <person name="Karasova D."/>
            <person name="Kubasova T."/>
            <person name="Cizek A."/>
            <person name="Rychlik I."/>
        </authorList>
    </citation>
    <scope>NUCLEOTIDE SEQUENCE</scope>
    <source>
        <strain evidence="13">An189</strain>
        <strain evidence="12">An43</strain>
    </source>
</reference>
<keyword evidence="5 9" id="KW-0697">Rotamase</keyword>
<dbReference type="Gene3D" id="2.40.10.330">
    <property type="match status" value="1"/>
</dbReference>
<evidence type="ECO:0000256" key="4">
    <source>
        <dbReference type="ARBA" id="ARBA00022490"/>
    </source>
</evidence>
<evidence type="ECO:0000256" key="8">
    <source>
        <dbReference type="ARBA" id="ARBA00037071"/>
    </source>
</evidence>
<protein>
    <recommendedName>
        <fullName evidence="10">Peptidyl-prolyl cis-trans isomerase</fullName>
        <ecNumber evidence="10">5.2.1.8</ecNumber>
    </recommendedName>
</protein>
<comment type="function">
    <text evidence="8">Also involved in hydrogenase metallocenter assembly, probably by participating in the nickel insertion step. This function in hydrogenase biosynthesis requires chaperone activity and the presence of the metal-binding domain, but not PPIase activity.</text>
</comment>
<keyword evidence="6" id="KW-0143">Chaperone</keyword>
<dbReference type="InterPro" id="IPR048261">
    <property type="entry name" value="SlpA/SlyD-like_ins_sf"/>
</dbReference>
<dbReference type="AlphaFoldDB" id="A0A1Y3Z2Y5"/>
<organism evidence="12 14">
    <name type="scientific">Bacteroides clarus</name>
    <dbReference type="NCBI Taxonomy" id="626929"/>
    <lineage>
        <taxon>Bacteria</taxon>
        <taxon>Pseudomonadati</taxon>
        <taxon>Bacteroidota</taxon>
        <taxon>Bacteroidia</taxon>
        <taxon>Bacteroidales</taxon>
        <taxon>Bacteroidaceae</taxon>
        <taxon>Bacteroides</taxon>
    </lineage>
</organism>
<dbReference type="GO" id="GO:0005737">
    <property type="term" value="C:cytoplasm"/>
    <property type="evidence" value="ECO:0007669"/>
    <property type="project" value="UniProtKB-SubCell"/>
</dbReference>
<feature type="domain" description="PPIase FKBP-type" evidence="11">
    <location>
        <begin position="6"/>
        <end position="85"/>
    </location>
</feature>
<keyword evidence="4" id="KW-0963">Cytoplasm</keyword>
<evidence type="ECO:0000256" key="5">
    <source>
        <dbReference type="ARBA" id="ARBA00023110"/>
    </source>
</evidence>
<dbReference type="InterPro" id="IPR001179">
    <property type="entry name" value="PPIase_FKBP_dom"/>
</dbReference>
<dbReference type="PANTHER" id="PTHR47861">
    <property type="entry name" value="FKBP-TYPE PEPTIDYL-PROLYL CIS-TRANS ISOMERASE SLYD"/>
    <property type="match status" value="1"/>
</dbReference>
<dbReference type="RefSeq" id="WP_087412636.1">
    <property type="nucleotide sequence ID" value="NZ_CALIXP010000013.1"/>
</dbReference>
<evidence type="ECO:0000256" key="7">
    <source>
        <dbReference type="ARBA" id="ARBA00023235"/>
    </source>
</evidence>